<comment type="caution">
    <text evidence="1">The sequence shown here is derived from an EMBL/GenBank/DDBJ whole genome shotgun (WGS) entry which is preliminary data.</text>
</comment>
<dbReference type="Proteomes" id="UP001301012">
    <property type="component" value="Unassembled WGS sequence"/>
</dbReference>
<organism evidence="1 2">
    <name type="scientific">Romboutsia sedimentorum</name>
    <dbReference type="NCBI Taxonomy" id="1368474"/>
    <lineage>
        <taxon>Bacteria</taxon>
        <taxon>Bacillati</taxon>
        <taxon>Bacillota</taxon>
        <taxon>Clostridia</taxon>
        <taxon>Peptostreptococcales</taxon>
        <taxon>Peptostreptococcaceae</taxon>
        <taxon>Romboutsia</taxon>
    </lineage>
</organism>
<keyword evidence="2" id="KW-1185">Reference proteome</keyword>
<gene>
    <name evidence="1" type="ORF">QOZ84_11290</name>
</gene>
<protein>
    <submittedName>
        <fullName evidence="1">Uncharacterized protein</fullName>
    </submittedName>
</protein>
<dbReference type="RefSeq" id="WP_284133065.1">
    <property type="nucleotide sequence ID" value="NZ_JASKYM010000005.1"/>
</dbReference>
<name>A0ABT7EB26_9FIRM</name>
<evidence type="ECO:0000313" key="1">
    <source>
        <dbReference type="EMBL" id="MDK2564135.1"/>
    </source>
</evidence>
<sequence>MIEDTVVEDIIKENDYNLCVKENDIYINIPKSILRKDVNLMNDYIRIYSNIEKLKENINEYLFDKNSIITNDSINKQLIKIKSEENLKEVIQYIDTDINKIEERLKNICACFCVTIDEVNSIKEELINNYVNNSHNDDVVEKDYVNEVIQHIKNSSMYSLNSKSRYGSLSSEYQLKNKENINDFNDDEINGEYSPILVIHRPAKYHRGEYLLENTCYVYIKRQPLEALIKQEKLEEKGIDSMGAISYMKLKHSLSNENLQEILAEIYVYAHKNDANFGNIRLADISCNKVWMTADKLKKEFKELRYYHKNLTQKVKEIYDSTGTYYTQIGGKYIFNSRELLHSYKTYKSKDINN</sequence>
<proteinExistence type="predicted"/>
<reference evidence="1 2" key="1">
    <citation type="submission" date="2023-05" db="EMBL/GenBank/DDBJ databases">
        <title>Rombocin, a short stable natural nisin variant, displays selective antimicrobial activity against Listeria monocytogenes and employs dual mode of action to kill target bacterial strains.</title>
        <authorList>
            <person name="Wambui J."/>
            <person name="Stephan R."/>
            <person name="Kuipers O.P."/>
        </authorList>
    </citation>
    <scope>NUCLEOTIDE SEQUENCE [LARGE SCALE GENOMIC DNA]</scope>
    <source>
        <strain evidence="1 2">RC002</strain>
    </source>
</reference>
<dbReference type="EMBL" id="JASKYM010000005">
    <property type="protein sequence ID" value="MDK2564135.1"/>
    <property type="molecule type" value="Genomic_DNA"/>
</dbReference>
<accession>A0ABT7EB26</accession>
<evidence type="ECO:0000313" key="2">
    <source>
        <dbReference type="Proteomes" id="UP001301012"/>
    </source>
</evidence>